<sequence length="46" mass="5446">MKDIYLGFTWWVSFMAAMKINSSGDGSGFELHPGYEDQFQWRQLRN</sequence>
<evidence type="ECO:0000313" key="1">
    <source>
        <dbReference type="EMBL" id="MBP1934108.1"/>
    </source>
</evidence>
<protein>
    <submittedName>
        <fullName evidence="1">Uncharacterized protein</fullName>
    </submittedName>
</protein>
<dbReference type="Proteomes" id="UP001519343">
    <property type="component" value="Unassembled WGS sequence"/>
</dbReference>
<evidence type="ECO:0000313" key="2">
    <source>
        <dbReference type="Proteomes" id="UP001519343"/>
    </source>
</evidence>
<keyword evidence="2" id="KW-1185">Reference proteome</keyword>
<proteinExistence type="predicted"/>
<accession>A0ABS4GV17</accession>
<reference evidence="1 2" key="1">
    <citation type="submission" date="2021-03" db="EMBL/GenBank/DDBJ databases">
        <title>Genomic Encyclopedia of Type Strains, Phase IV (KMG-IV): sequencing the most valuable type-strain genomes for metagenomic binning, comparative biology and taxonomic classification.</title>
        <authorList>
            <person name="Goeker M."/>
        </authorList>
    </citation>
    <scope>NUCLEOTIDE SEQUENCE [LARGE SCALE GENOMIC DNA]</scope>
    <source>
        <strain evidence="1 2">DSM 24738</strain>
    </source>
</reference>
<comment type="caution">
    <text evidence="1">The sequence shown here is derived from an EMBL/GenBank/DDBJ whole genome shotgun (WGS) entry which is preliminary data.</text>
</comment>
<name>A0ABS4GV17_9BACL</name>
<organism evidence="1 2">
    <name type="scientific">Ammoniphilus resinae</name>
    <dbReference type="NCBI Taxonomy" id="861532"/>
    <lineage>
        <taxon>Bacteria</taxon>
        <taxon>Bacillati</taxon>
        <taxon>Bacillota</taxon>
        <taxon>Bacilli</taxon>
        <taxon>Bacillales</taxon>
        <taxon>Paenibacillaceae</taxon>
        <taxon>Aneurinibacillus group</taxon>
        <taxon>Ammoniphilus</taxon>
    </lineage>
</organism>
<gene>
    <name evidence="1" type="ORF">J2Z37_004125</name>
</gene>
<dbReference type="RefSeq" id="WP_209812109.1">
    <property type="nucleotide sequence ID" value="NZ_JAGGKT010000016.1"/>
</dbReference>
<dbReference type="EMBL" id="JAGGKT010000016">
    <property type="protein sequence ID" value="MBP1934108.1"/>
    <property type="molecule type" value="Genomic_DNA"/>
</dbReference>